<proteinExistence type="predicted"/>
<sequence>MTIRPIEEKDDQAIAQIIKKSLEAVGLDQEGTAYTDPQLNHLTSYYSEAPKSQYFVMSSENKILGGAGYARLTPEIAELQKCYVTKEARRQGIASALIEHLEQEAKEHDYQAIYLESSSLLKEAISFYRHHGYEKLSKPLPNNQNHHAMDIWMMKKL</sequence>
<dbReference type="Pfam" id="PF00583">
    <property type="entry name" value="Acetyltransf_1"/>
    <property type="match status" value="1"/>
</dbReference>
<dbReference type="PANTHER" id="PTHR13947:SF37">
    <property type="entry name" value="LD18367P"/>
    <property type="match status" value="1"/>
</dbReference>
<dbReference type="Gene3D" id="3.40.630.30">
    <property type="match status" value="1"/>
</dbReference>
<organism evidence="2 3">
    <name type="scientific">Streptococcus parauberis</name>
    <dbReference type="NCBI Taxonomy" id="1348"/>
    <lineage>
        <taxon>Bacteria</taxon>
        <taxon>Bacillati</taxon>
        <taxon>Bacillota</taxon>
        <taxon>Bacilli</taxon>
        <taxon>Lactobacillales</taxon>
        <taxon>Streptococcaceae</taxon>
        <taxon>Streptococcus</taxon>
    </lineage>
</organism>
<dbReference type="PROSITE" id="PS51186">
    <property type="entry name" value="GNAT"/>
    <property type="match status" value="1"/>
</dbReference>
<keyword evidence="1" id="KW-0808">Transferase</keyword>
<evidence type="ECO:0000313" key="3">
    <source>
        <dbReference type="Proteomes" id="UP001180515"/>
    </source>
</evidence>
<comment type="caution">
    <text evidence="2">The sequence shown here is derived from an EMBL/GenBank/DDBJ whole genome shotgun (WGS) entry which is preliminary data.</text>
</comment>
<dbReference type="SUPFAM" id="SSF55729">
    <property type="entry name" value="Acyl-CoA N-acyltransferases (Nat)"/>
    <property type="match status" value="1"/>
</dbReference>
<dbReference type="Proteomes" id="UP001180515">
    <property type="component" value="Unassembled WGS sequence"/>
</dbReference>
<dbReference type="InterPro" id="IPR050769">
    <property type="entry name" value="NAT_camello-type"/>
</dbReference>
<dbReference type="GeneID" id="61420043"/>
<name>A0A0E2UC18_9STRE</name>
<dbReference type="RefSeq" id="WP_003105038.1">
    <property type="nucleotide sequence ID" value="NZ_BAWT01000008.1"/>
</dbReference>
<dbReference type="eggNOG" id="COG1247">
    <property type="taxonomic scope" value="Bacteria"/>
</dbReference>
<dbReference type="InterPro" id="IPR000182">
    <property type="entry name" value="GNAT_dom"/>
</dbReference>
<dbReference type="InterPro" id="IPR016181">
    <property type="entry name" value="Acyl_CoA_acyltransferase"/>
</dbReference>
<protein>
    <submittedName>
        <fullName evidence="2">GNAT family N-acetyltransferase</fullName>
    </submittedName>
</protein>
<dbReference type="OMA" id="CYLETMP"/>
<evidence type="ECO:0000313" key="2">
    <source>
        <dbReference type="EMBL" id="MDT2732037.1"/>
    </source>
</evidence>
<gene>
    <name evidence="2" type="ORF">P7G31_07235</name>
</gene>
<accession>A0A0E2UC18</accession>
<reference evidence="2" key="1">
    <citation type="submission" date="2023-03" db="EMBL/GenBank/DDBJ databases">
        <authorList>
            <person name="Shen W."/>
            <person name="Cai J."/>
        </authorList>
    </citation>
    <scope>NUCLEOTIDE SEQUENCE</scope>
    <source>
        <strain evidence="2">P82-2</strain>
    </source>
</reference>
<dbReference type="EMBL" id="JARQAG010000010">
    <property type="protein sequence ID" value="MDT2732037.1"/>
    <property type="molecule type" value="Genomic_DNA"/>
</dbReference>
<evidence type="ECO:0000256" key="1">
    <source>
        <dbReference type="ARBA" id="ARBA00022679"/>
    </source>
</evidence>
<dbReference type="PANTHER" id="PTHR13947">
    <property type="entry name" value="GNAT FAMILY N-ACETYLTRANSFERASE"/>
    <property type="match status" value="1"/>
</dbReference>
<dbReference type="CDD" id="cd04301">
    <property type="entry name" value="NAT_SF"/>
    <property type="match status" value="1"/>
</dbReference>
<dbReference type="AlphaFoldDB" id="A0A0E2UC18"/>
<dbReference type="GO" id="GO:0008080">
    <property type="term" value="F:N-acetyltransferase activity"/>
    <property type="evidence" value="ECO:0007669"/>
    <property type="project" value="InterPro"/>
</dbReference>